<evidence type="ECO:0000313" key="3">
    <source>
        <dbReference type="Proteomes" id="UP000612808"/>
    </source>
</evidence>
<evidence type="ECO:0000259" key="1">
    <source>
        <dbReference type="Pfam" id="PF01872"/>
    </source>
</evidence>
<protein>
    <recommendedName>
        <fullName evidence="1">Bacterial bifunctional deaminase-reductase C-terminal domain-containing protein</fullName>
    </recommendedName>
</protein>
<reference evidence="2" key="1">
    <citation type="submission" date="2021-01" db="EMBL/GenBank/DDBJ databases">
        <title>Whole genome shotgun sequence of Actinocatenispora rupis NBRC 107355.</title>
        <authorList>
            <person name="Komaki H."/>
            <person name="Tamura T."/>
        </authorList>
    </citation>
    <scope>NUCLEOTIDE SEQUENCE</scope>
    <source>
        <strain evidence="2">NBRC 107355</strain>
    </source>
</reference>
<proteinExistence type="predicted"/>
<dbReference type="RefSeq" id="WP_203654761.1">
    <property type="nucleotide sequence ID" value="NZ_BAAAZM010000002.1"/>
</dbReference>
<gene>
    <name evidence="2" type="ORF">Aru02nite_06620</name>
</gene>
<dbReference type="PANTHER" id="PTHR38011:SF11">
    <property type="entry name" value="2,5-DIAMINO-6-RIBOSYLAMINO-4(3H)-PYRIMIDINONE 5'-PHOSPHATE REDUCTASE"/>
    <property type="match status" value="1"/>
</dbReference>
<feature type="domain" description="Bacterial bifunctional deaminase-reductase C-terminal" evidence="1">
    <location>
        <begin position="6"/>
        <end position="160"/>
    </location>
</feature>
<dbReference type="InterPro" id="IPR050765">
    <property type="entry name" value="Riboflavin_Biosynth_HTPR"/>
</dbReference>
<organism evidence="2 3">
    <name type="scientific">Actinocatenispora rupis</name>
    <dbReference type="NCBI Taxonomy" id="519421"/>
    <lineage>
        <taxon>Bacteria</taxon>
        <taxon>Bacillati</taxon>
        <taxon>Actinomycetota</taxon>
        <taxon>Actinomycetes</taxon>
        <taxon>Micromonosporales</taxon>
        <taxon>Micromonosporaceae</taxon>
        <taxon>Actinocatenispora</taxon>
    </lineage>
</organism>
<accession>A0A8J3IW45</accession>
<name>A0A8J3IW45_9ACTN</name>
<dbReference type="InterPro" id="IPR024072">
    <property type="entry name" value="DHFR-like_dom_sf"/>
</dbReference>
<evidence type="ECO:0000313" key="2">
    <source>
        <dbReference type="EMBL" id="GID09773.1"/>
    </source>
</evidence>
<dbReference type="AlphaFoldDB" id="A0A8J3IW45"/>
<dbReference type="Proteomes" id="UP000612808">
    <property type="component" value="Unassembled WGS sequence"/>
</dbReference>
<dbReference type="EMBL" id="BOMB01000003">
    <property type="protein sequence ID" value="GID09773.1"/>
    <property type="molecule type" value="Genomic_DNA"/>
</dbReference>
<dbReference type="Pfam" id="PF01872">
    <property type="entry name" value="RibD_C"/>
    <property type="match status" value="1"/>
</dbReference>
<dbReference type="PANTHER" id="PTHR38011">
    <property type="entry name" value="DIHYDROFOLATE REDUCTASE FAMILY PROTEIN (AFU_ORTHOLOGUE AFUA_8G06820)"/>
    <property type="match status" value="1"/>
</dbReference>
<dbReference type="Gene3D" id="3.40.430.10">
    <property type="entry name" value="Dihydrofolate Reductase, subunit A"/>
    <property type="match status" value="1"/>
</dbReference>
<dbReference type="SUPFAM" id="SSF53597">
    <property type="entry name" value="Dihydrofolate reductase-like"/>
    <property type="match status" value="1"/>
</dbReference>
<keyword evidence="3" id="KW-1185">Reference proteome</keyword>
<dbReference type="InterPro" id="IPR002734">
    <property type="entry name" value="RibDG_C"/>
</dbReference>
<dbReference type="GO" id="GO:0008703">
    <property type="term" value="F:5-amino-6-(5-phosphoribosylamino)uracil reductase activity"/>
    <property type="evidence" value="ECO:0007669"/>
    <property type="project" value="InterPro"/>
</dbReference>
<dbReference type="GO" id="GO:0009231">
    <property type="term" value="P:riboflavin biosynthetic process"/>
    <property type="evidence" value="ECO:0007669"/>
    <property type="project" value="InterPro"/>
</dbReference>
<comment type="caution">
    <text evidence="2">The sequence shown here is derived from an EMBL/GenBank/DDBJ whole genome shotgun (WGS) entry which is preliminary data.</text>
</comment>
<sequence length="184" mass="19734">MTTEYFTAVSLDGYVADPDGGMDWLSGFPPTAAKRDRFERFFAGVGAMAMGATTYRWVLAHEKPEAWRRHYGDTPCWVFTHHDLPVPPGADVRFVSGDVAAAHDAMRAVTTPSAPTVWLVGGGVLAARFAAAGRLDRVHLGVAPVVLGGGAPVLPVRTGPLRLARVDQDGAFVFLTYEVPDRLG</sequence>